<keyword evidence="2" id="KW-1185">Reference proteome</keyword>
<dbReference type="OrthoDB" id="396469at2"/>
<evidence type="ECO:0000313" key="1">
    <source>
        <dbReference type="EMBL" id="TPE56758.1"/>
    </source>
</evidence>
<reference evidence="1 2" key="1">
    <citation type="submission" date="2019-06" db="EMBL/GenBank/DDBJ databases">
        <title>Mycoplasma falconis type strain whole genome sequence.</title>
        <authorList>
            <person name="Spergser J."/>
        </authorList>
    </citation>
    <scope>NUCLEOTIDE SEQUENCE [LARGE SCALE GENOMIC DNA]</scope>
    <source>
        <strain evidence="1 2">ATCC 51372</strain>
    </source>
</reference>
<evidence type="ECO:0000313" key="2">
    <source>
        <dbReference type="Proteomes" id="UP000319776"/>
    </source>
</evidence>
<dbReference type="EMBL" id="VFSS01000012">
    <property type="protein sequence ID" value="TPE56758.1"/>
    <property type="molecule type" value="Genomic_DNA"/>
</dbReference>
<dbReference type="Proteomes" id="UP000319776">
    <property type="component" value="Unassembled WGS sequence"/>
</dbReference>
<gene>
    <name evidence="1" type="ORF">FJO69_02715</name>
</gene>
<dbReference type="AlphaFoldDB" id="A0A501X869"/>
<proteinExistence type="predicted"/>
<protein>
    <submittedName>
        <fullName evidence="1">Uncharacterized protein</fullName>
    </submittedName>
</protein>
<dbReference type="RefSeq" id="WP_140781534.1">
    <property type="nucleotide sequence ID" value="NZ_VFSS01000012.1"/>
</dbReference>
<name>A0A501X869_9BACT</name>
<sequence>MDKNALDSILLDFDTLKDFDAEAEKAKVLANPKIKELIEKLNLNKMQINDGMHLLQRYYDYWQANQQEPEWSLFVNVYNHLDIDFTNSQFVKKQKEYERFWLTQITPLEPFLQSYYDVAEAPLPVNKLREINKKLLANWKPLRREMLNIIKSKRHQGLLIIDPSFINAKNIFSFLALKLVQLFEDKTAAIIDTNSLYSFYYNNFRNPVVLTRLIDHLSNVDYLFIDKFAVGTKSEGFISDLINVFIARESSNKMTFIASPIDFSSKDISLINGNFKNSNNLGLQKVEDVLKTIIKRTTQKFVLN</sequence>
<comment type="caution">
    <text evidence="1">The sequence shown here is derived from an EMBL/GenBank/DDBJ whole genome shotgun (WGS) entry which is preliminary data.</text>
</comment>
<accession>A0A501X869</accession>
<organism evidence="1 2">
    <name type="scientific">[Mycoplasma] falconis</name>
    <dbReference type="NCBI Taxonomy" id="92403"/>
    <lineage>
        <taxon>Bacteria</taxon>
        <taxon>Bacillati</taxon>
        <taxon>Mycoplasmatota</taxon>
        <taxon>Mycoplasmoidales</taxon>
        <taxon>Metamycoplasmataceae</taxon>
        <taxon>Metamycoplasma</taxon>
    </lineage>
</organism>